<dbReference type="RefSeq" id="WP_211302866.1">
    <property type="nucleotide sequence ID" value="NZ_PVZC01000004.1"/>
</dbReference>
<keyword evidence="3" id="KW-1185">Reference proteome</keyword>
<dbReference type="InterPro" id="IPR025643">
    <property type="entry name" value="R2K_3"/>
</dbReference>
<evidence type="ECO:0000313" key="2">
    <source>
        <dbReference type="EMBL" id="PRX98515.1"/>
    </source>
</evidence>
<evidence type="ECO:0000313" key="3">
    <source>
        <dbReference type="Proteomes" id="UP000237846"/>
    </source>
</evidence>
<gene>
    <name evidence="2" type="ORF">CLV72_10492</name>
</gene>
<accession>A0A2T0Q3Y6</accession>
<proteinExistence type="predicted"/>
<dbReference type="EMBL" id="PVZC01000004">
    <property type="protein sequence ID" value="PRX98515.1"/>
    <property type="molecule type" value="Genomic_DNA"/>
</dbReference>
<evidence type="ECO:0000259" key="1">
    <source>
        <dbReference type="Pfam" id="PF14243"/>
    </source>
</evidence>
<dbReference type="AlphaFoldDB" id="A0A2T0Q3Y6"/>
<organism evidence="2 3">
    <name type="scientific">Allonocardiopsis opalescens</name>
    <dbReference type="NCBI Taxonomy" id="1144618"/>
    <lineage>
        <taxon>Bacteria</taxon>
        <taxon>Bacillati</taxon>
        <taxon>Actinomycetota</taxon>
        <taxon>Actinomycetes</taxon>
        <taxon>Streptosporangiales</taxon>
        <taxon>Allonocardiopsis</taxon>
    </lineage>
</organism>
<sequence>MVGYGLGPLSAEAAAFGADLLAAAAHTLPSAIVVDIGRTPDGWAVIEANAAWAGGHYTADPEGALDVVLRAAAPAGAVGEHDRRFVRRPAPAPAP</sequence>
<dbReference type="Proteomes" id="UP000237846">
    <property type="component" value="Unassembled WGS sequence"/>
</dbReference>
<name>A0A2T0Q3Y6_9ACTN</name>
<feature type="domain" description="ATP-grasp" evidence="1">
    <location>
        <begin position="14"/>
        <end position="64"/>
    </location>
</feature>
<comment type="caution">
    <text evidence="2">The sequence shown here is derived from an EMBL/GenBank/DDBJ whole genome shotgun (WGS) entry which is preliminary data.</text>
</comment>
<protein>
    <submittedName>
        <fullName evidence="2">Uncharacterized protein DUF4343</fullName>
    </submittedName>
</protein>
<reference evidence="2 3" key="1">
    <citation type="submission" date="2018-03" db="EMBL/GenBank/DDBJ databases">
        <title>Genomic Encyclopedia of Archaeal and Bacterial Type Strains, Phase II (KMG-II): from individual species to whole genera.</title>
        <authorList>
            <person name="Goeker M."/>
        </authorList>
    </citation>
    <scope>NUCLEOTIDE SEQUENCE [LARGE SCALE GENOMIC DNA]</scope>
    <source>
        <strain evidence="2 3">DSM 45601</strain>
    </source>
</reference>
<dbReference type="Pfam" id="PF14243">
    <property type="entry name" value="R2K_3"/>
    <property type="match status" value="1"/>
</dbReference>